<dbReference type="Gene3D" id="3.10.450.50">
    <property type="match status" value="1"/>
</dbReference>
<evidence type="ECO:0008006" key="4">
    <source>
        <dbReference type="Google" id="ProtNLM"/>
    </source>
</evidence>
<evidence type="ECO:0000256" key="1">
    <source>
        <dbReference type="SAM" id="MobiDB-lite"/>
    </source>
</evidence>
<feature type="region of interest" description="Disordered" evidence="1">
    <location>
        <begin position="369"/>
        <end position="392"/>
    </location>
</feature>
<proteinExistence type="predicted"/>
<dbReference type="EMBL" id="BFAD01000009">
    <property type="protein sequence ID" value="GBE86324.1"/>
    <property type="molecule type" value="Genomic_DNA"/>
</dbReference>
<dbReference type="InterPro" id="IPR032710">
    <property type="entry name" value="NTF2-like_dom_sf"/>
</dbReference>
<feature type="region of interest" description="Disordered" evidence="1">
    <location>
        <begin position="244"/>
        <end position="283"/>
    </location>
</feature>
<feature type="region of interest" description="Disordered" evidence="1">
    <location>
        <begin position="489"/>
        <end position="520"/>
    </location>
</feature>
<organism evidence="2 3">
    <name type="scientific">Sparassis crispa</name>
    <dbReference type="NCBI Taxonomy" id="139825"/>
    <lineage>
        <taxon>Eukaryota</taxon>
        <taxon>Fungi</taxon>
        <taxon>Dikarya</taxon>
        <taxon>Basidiomycota</taxon>
        <taxon>Agaricomycotina</taxon>
        <taxon>Agaricomycetes</taxon>
        <taxon>Polyporales</taxon>
        <taxon>Sparassidaceae</taxon>
        <taxon>Sparassis</taxon>
    </lineage>
</organism>
<feature type="region of interest" description="Disordered" evidence="1">
    <location>
        <begin position="1"/>
        <end position="121"/>
    </location>
</feature>
<dbReference type="RefSeq" id="XP_027617237.1">
    <property type="nucleotide sequence ID" value="XM_027761436.1"/>
</dbReference>
<accession>A0A401GX32</accession>
<dbReference type="SUPFAM" id="SSF54427">
    <property type="entry name" value="NTF2-like"/>
    <property type="match status" value="1"/>
</dbReference>
<evidence type="ECO:0000313" key="2">
    <source>
        <dbReference type="EMBL" id="GBE86324.1"/>
    </source>
</evidence>
<sequence>MSFSARLSDTHHDRRRISTVRTGTIIRGTPTPNAEDAQPNGRTDRRTDNPPAVRSAPRKSSVRDALSSRRQCPPLGAQDQSGSRPQRVSLPLPRTVSYPPLPRLNDASALRRQGSGGEQNANSYTTYVPILAPYRATEMASISEEAAGTQRRSTPIALPRFVANEAAMRRHGLDSLSPSTVPALAATTHDVSPVSRLRLDPLFHERRLELSAADLNSQTSENLSSPSTTLPFAKEVPVNIAADDAKSPTLNNPPSQDKDPNVSESIPSPGHAQALPDPNPSCDAGTMLLGDFCGPRKRPTLNLSTGSVTEALSNLTSTQTAVPVADSISHPDPALNLPHPPKGVMRSMGSTSTSNPDAEPTIDLIKHARSASEQPTTRGIKRERSASPPLRTSAAVVRPVMEGSLRFAPVPEECRRPHPEWQRNRRAWIERECAALQGKGLKILKTFTRDDGMVIDWQSCMPVMSDTLLPAHPDSRPLPSRVQEVFEVDAPPAKRPRTSRQERSARPASENGTDIIDVDLSESTTVPVTAAPAPAAKPGALPPQEKPAPRDYAFATGRARLASPVVVDLPVQVEFRDADAGPVRAGLDAPRQPATTDTELPAPSASPEKLVRMPSMEERAELESAALAFLERYIETFDQDRSALASAYSRTATFSVLSPVPDAPGGQHIKQGRMEIVEGLLSLDGRWRFCSGGEAAKVDYDAVCLGEVGVLLVCYTGPRACGKAAGGRWACDQRFVLRRREWDEEDRSTDNLWPLVAVSHQMTVRLS</sequence>
<reference evidence="2 3" key="1">
    <citation type="journal article" date="2018" name="Sci. Rep.">
        <title>Genome sequence of the cauliflower mushroom Sparassis crispa (Hanabiratake) and its association with beneficial usage.</title>
        <authorList>
            <person name="Kiyama R."/>
            <person name="Furutani Y."/>
            <person name="Kawaguchi K."/>
            <person name="Nakanishi T."/>
        </authorList>
    </citation>
    <scope>NUCLEOTIDE SEQUENCE [LARGE SCALE GENOMIC DNA]</scope>
</reference>
<dbReference type="AlphaFoldDB" id="A0A401GX32"/>
<dbReference type="GeneID" id="38783241"/>
<gene>
    <name evidence="2" type="ORF">SCP_0902030</name>
</gene>
<comment type="caution">
    <text evidence="2">The sequence shown here is derived from an EMBL/GenBank/DDBJ whole genome shotgun (WGS) entry which is preliminary data.</text>
</comment>
<evidence type="ECO:0000313" key="3">
    <source>
        <dbReference type="Proteomes" id="UP000287166"/>
    </source>
</evidence>
<feature type="region of interest" description="Disordered" evidence="1">
    <location>
        <begin position="582"/>
        <end position="607"/>
    </location>
</feature>
<keyword evidence="3" id="KW-1185">Reference proteome</keyword>
<dbReference type="Proteomes" id="UP000287166">
    <property type="component" value="Unassembled WGS sequence"/>
</dbReference>
<protein>
    <recommendedName>
        <fullName evidence="4">NTF2 domain-containing protein</fullName>
    </recommendedName>
</protein>
<dbReference type="OrthoDB" id="3265156at2759"/>
<name>A0A401GX32_9APHY</name>
<dbReference type="InParanoid" id="A0A401GX32"/>